<keyword evidence="3" id="KW-1185">Reference proteome</keyword>
<reference evidence="2 3" key="1">
    <citation type="journal article" date="2021" name="Plant Biotechnol. J.">
        <title>Multi-omics assisted identification of the key and species-specific regulatory components of drought-tolerant mechanisms in Gossypium stocksii.</title>
        <authorList>
            <person name="Yu D."/>
            <person name="Ke L."/>
            <person name="Zhang D."/>
            <person name="Wu Y."/>
            <person name="Sun Y."/>
            <person name="Mei J."/>
            <person name="Sun J."/>
            <person name="Sun Y."/>
        </authorList>
    </citation>
    <scope>NUCLEOTIDE SEQUENCE [LARGE SCALE GENOMIC DNA]</scope>
    <source>
        <strain evidence="3">cv. E1</strain>
        <tissue evidence="2">Leaf</tissue>
    </source>
</reference>
<accession>A0A9D3WDR1</accession>
<organism evidence="2 3">
    <name type="scientific">Gossypium stocksii</name>
    <dbReference type="NCBI Taxonomy" id="47602"/>
    <lineage>
        <taxon>Eukaryota</taxon>
        <taxon>Viridiplantae</taxon>
        <taxon>Streptophyta</taxon>
        <taxon>Embryophyta</taxon>
        <taxon>Tracheophyta</taxon>
        <taxon>Spermatophyta</taxon>
        <taxon>Magnoliopsida</taxon>
        <taxon>eudicotyledons</taxon>
        <taxon>Gunneridae</taxon>
        <taxon>Pentapetalae</taxon>
        <taxon>rosids</taxon>
        <taxon>malvids</taxon>
        <taxon>Malvales</taxon>
        <taxon>Malvaceae</taxon>
        <taxon>Malvoideae</taxon>
        <taxon>Gossypium</taxon>
    </lineage>
</organism>
<evidence type="ECO:0000313" key="2">
    <source>
        <dbReference type="EMBL" id="KAH1121390.1"/>
    </source>
</evidence>
<feature type="region of interest" description="Disordered" evidence="1">
    <location>
        <begin position="1"/>
        <end position="25"/>
    </location>
</feature>
<protein>
    <submittedName>
        <fullName evidence="2">Uncharacterized protein</fullName>
    </submittedName>
</protein>
<dbReference type="Proteomes" id="UP000828251">
    <property type="component" value="Unassembled WGS sequence"/>
</dbReference>
<feature type="compositionally biased region" description="Acidic residues" evidence="1">
    <location>
        <begin position="1"/>
        <end position="15"/>
    </location>
</feature>
<evidence type="ECO:0000313" key="3">
    <source>
        <dbReference type="Proteomes" id="UP000828251"/>
    </source>
</evidence>
<name>A0A9D3WDR1_9ROSI</name>
<sequence length="72" mass="7892">HTTEMDSEGNQDCDESFTPLEGETVQEPVVNAILPASSNDNPEVGTEALSRIVREVLEGVFEARMKEISKTL</sequence>
<evidence type="ECO:0000256" key="1">
    <source>
        <dbReference type="SAM" id="MobiDB-lite"/>
    </source>
</evidence>
<comment type="caution">
    <text evidence="2">The sequence shown here is derived from an EMBL/GenBank/DDBJ whole genome shotgun (WGS) entry which is preliminary data.</text>
</comment>
<dbReference type="AlphaFoldDB" id="A0A9D3WDR1"/>
<gene>
    <name evidence="2" type="ORF">J1N35_004550</name>
</gene>
<dbReference type="EMBL" id="JAIQCV010000002">
    <property type="protein sequence ID" value="KAH1121390.1"/>
    <property type="molecule type" value="Genomic_DNA"/>
</dbReference>
<feature type="non-terminal residue" evidence="2">
    <location>
        <position position="1"/>
    </location>
</feature>
<proteinExistence type="predicted"/>